<keyword evidence="2" id="KW-1185">Reference proteome</keyword>
<protein>
    <submittedName>
        <fullName evidence="1">Uncharacterized protein</fullName>
    </submittedName>
</protein>
<name>A0A310SMW1_9HYME</name>
<dbReference type="Proteomes" id="UP000250275">
    <property type="component" value="Unassembled WGS sequence"/>
</dbReference>
<organism evidence="1 2">
    <name type="scientific">Eufriesea mexicana</name>
    <dbReference type="NCBI Taxonomy" id="516756"/>
    <lineage>
        <taxon>Eukaryota</taxon>
        <taxon>Metazoa</taxon>
        <taxon>Ecdysozoa</taxon>
        <taxon>Arthropoda</taxon>
        <taxon>Hexapoda</taxon>
        <taxon>Insecta</taxon>
        <taxon>Pterygota</taxon>
        <taxon>Neoptera</taxon>
        <taxon>Endopterygota</taxon>
        <taxon>Hymenoptera</taxon>
        <taxon>Apocrita</taxon>
        <taxon>Aculeata</taxon>
        <taxon>Apoidea</taxon>
        <taxon>Anthophila</taxon>
        <taxon>Apidae</taxon>
        <taxon>Eufriesea</taxon>
    </lineage>
</organism>
<evidence type="ECO:0000313" key="2">
    <source>
        <dbReference type="Proteomes" id="UP000250275"/>
    </source>
</evidence>
<accession>A0A310SMW1</accession>
<reference evidence="1 2" key="1">
    <citation type="submission" date="2015-07" db="EMBL/GenBank/DDBJ databases">
        <title>The genome of Eufriesea mexicana.</title>
        <authorList>
            <person name="Pan H."/>
            <person name="Kapheim K."/>
        </authorList>
    </citation>
    <scope>NUCLEOTIDE SEQUENCE [LARGE SCALE GENOMIC DNA]</scope>
    <source>
        <strain evidence="1">0111107269</strain>
        <tissue evidence="1">Whole body</tissue>
    </source>
</reference>
<evidence type="ECO:0000313" key="1">
    <source>
        <dbReference type="EMBL" id="OAD58959.1"/>
    </source>
</evidence>
<dbReference type="EMBL" id="KQ760801">
    <property type="protein sequence ID" value="OAD58959.1"/>
    <property type="molecule type" value="Genomic_DNA"/>
</dbReference>
<gene>
    <name evidence="1" type="ORF">WN48_09919</name>
</gene>
<proteinExistence type="predicted"/>
<dbReference type="AlphaFoldDB" id="A0A310SMW1"/>
<sequence>MATLTGLTTGHGSLECFRSLQTTFTRIRVFSKTAAVTPPSRKCAVKFVGCRC</sequence>